<gene>
    <name evidence="4" type="ORF">CFX0092_A3539</name>
</gene>
<dbReference type="Gene3D" id="3.40.50.300">
    <property type="entry name" value="P-loop containing nucleotide triphosphate hydrolases"/>
    <property type="match status" value="1"/>
</dbReference>
<proteinExistence type="predicted"/>
<feature type="region of interest" description="Disordered" evidence="2">
    <location>
        <begin position="1"/>
        <end position="22"/>
    </location>
</feature>
<feature type="domain" description="Terminase large subunit gp17-like C-terminal" evidence="3">
    <location>
        <begin position="149"/>
        <end position="291"/>
    </location>
</feature>
<keyword evidence="5" id="KW-1185">Reference proteome</keyword>
<protein>
    <recommendedName>
        <fullName evidence="3">Terminase large subunit gp17-like C-terminal domain-containing protein</fullName>
    </recommendedName>
</protein>
<dbReference type="KEGG" id="pbf:CFX0092_A3539"/>
<dbReference type="Proteomes" id="UP000215027">
    <property type="component" value="Chromosome I"/>
</dbReference>
<dbReference type="InterPro" id="IPR035421">
    <property type="entry name" value="Terminase_6C"/>
</dbReference>
<name>A0A161JZB9_9CHLR</name>
<keyword evidence="1" id="KW-1188">Viral release from host cell</keyword>
<evidence type="ECO:0000256" key="1">
    <source>
        <dbReference type="ARBA" id="ARBA00022612"/>
    </source>
</evidence>
<dbReference type="Pfam" id="PF17289">
    <property type="entry name" value="Terminase_6C"/>
    <property type="match status" value="1"/>
</dbReference>
<evidence type="ECO:0000259" key="3">
    <source>
        <dbReference type="Pfam" id="PF17289"/>
    </source>
</evidence>
<dbReference type="EMBL" id="LN890655">
    <property type="protein sequence ID" value="CUS05417.2"/>
    <property type="molecule type" value="Genomic_DNA"/>
</dbReference>
<evidence type="ECO:0000313" key="5">
    <source>
        <dbReference type="Proteomes" id="UP000215027"/>
    </source>
</evidence>
<accession>A0A161JZB9</accession>
<evidence type="ECO:0000256" key="2">
    <source>
        <dbReference type="SAM" id="MobiDB-lite"/>
    </source>
</evidence>
<sequence>MWPNGSAATIYSGDEPDQLRGPQHHRAWVDELAKFRYPQETWDMLEMGLRLGDSPQVVVTSTPRPIPIIKRLVADSQTVVTTGSTYENKENLSERFIQRVVERYEGTRLGQQELHGQILDDDPRALWNRALLETSRVTQTPDLYRIIVAIDPPATTGQAGIIVAGVGRIDDQDHVYVLDDVTTEEGAKPDVWASAAVGAYHKWGADTLVAEINNGGDMVERVIRTVPGGKVVNYQTVRATRGKYTRAEPVCALWEQGRAHMVGYYSDLEEQLCSYVPGESDSPDRLDAMVWGATLLMEGAAVSLFL</sequence>
<dbReference type="InterPro" id="IPR027417">
    <property type="entry name" value="P-loop_NTPase"/>
</dbReference>
<dbReference type="Pfam" id="PF03237">
    <property type="entry name" value="Terminase_6N"/>
    <property type="match status" value="1"/>
</dbReference>
<evidence type="ECO:0000313" key="4">
    <source>
        <dbReference type="EMBL" id="CUS05417.2"/>
    </source>
</evidence>
<organism evidence="4 5">
    <name type="scientific">Candidatus Promineifilum breve</name>
    <dbReference type="NCBI Taxonomy" id="1806508"/>
    <lineage>
        <taxon>Bacteria</taxon>
        <taxon>Bacillati</taxon>
        <taxon>Chloroflexota</taxon>
        <taxon>Ardenticatenia</taxon>
        <taxon>Candidatus Promineifilales</taxon>
        <taxon>Candidatus Promineifilaceae</taxon>
        <taxon>Candidatus Promineifilum</taxon>
    </lineage>
</organism>
<dbReference type="AlphaFoldDB" id="A0A161JZB9"/>
<reference evidence="4" key="1">
    <citation type="submission" date="2016-01" db="EMBL/GenBank/DDBJ databases">
        <authorList>
            <person name="Mcilroy J.S."/>
            <person name="Karst M S."/>
            <person name="Albertsen M."/>
        </authorList>
    </citation>
    <scope>NUCLEOTIDE SEQUENCE</scope>
    <source>
        <strain evidence="4">Cfx-K</strain>
    </source>
</reference>